<dbReference type="PRINTS" id="PR00406">
    <property type="entry name" value="CYTB5RDTASE"/>
</dbReference>
<evidence type="ECO:0000256" key="4">
    <source>
        <dbReference type="ARBA" id="ARBA00023002"/>
    </source>
</evidence>
<dbReference type="GO" id="GO:0016491">
    <property type="term" value="F:oxidoreductase activity"/>
    <property type="evidence" value="ECO:0007669"/>
    <property type="project" value="UniProtKB-KW"/>
</dbReference>
<evidence type="ECO:0000313" key="8">
    <source>
        <dbReference type="Proteomes" id="UP001488805"/>
    </source>
</evidence>
<evidence type="ECO:0000256" key="5">
    <source>
        <dbReference type="PIRSR" id="PIRSR601834-1"/>
    </source>
</evidence>
<evidence type="ECO:0000256" key="3">
    <source>
        <dbReference type="ARBA" id="ARBA00022827"/>
    </source>
</evidence>
<feature type="binding site" evidence="5">
    <location>
        <position position="73"/>
    </location>
    <ligand>
        <name>FAD</name>
        <dbReference type="ChEBI" id="CHEBI:57692"/>
    </ligand>
</feature>
<dbReference type="Proteomes" id="UP001488805">
    <property type="component" value="Unassembled WGS sequence"/>
</dbReference>
<evidence type="ECO:0000313" key="7">
    <source>
        <dbReference type="EMBL" id="KAK9523295.1"/>
    </source>
</evidence>
<dbReference type="EMBL" id="JBCEZU010000221">
    <property type="protein sequence ID" value="KAK9523295.1"/>
    <property type="molecule type" value="Genomic_DNA"/>
</dbReference>
<keyword evidence="2 5" id="KW-0285">Flavoprotein</keyword>
<name>A0AAW1ELA7_ZOAVI</name>
<dbReference type="PANTHER" id="PTHR19370:SF185">
    <property type="entry name" value="NADH-CYTOCHROME B5 REDUCTASE"/>
    <property type="match status" value="1"/>
</dbReference>
<dbReference type="PANTHER" id="PTHR19370">
    <property type="entry name" value="NADH-CYTOCHROME B5 REDUCTASE"/>
    <property type="match status" value="1"/>
</dbReference>
<protein>
    <recommendedName>
        <fullName evidence="6">Oxidoreductase FAD/NAD(P)-binding domain-containing protein</fullName>
    </recommendedName>
</protein>
<dbReference type="InterPro" id="IPR001834">
    <property type="entry name" value="CBR-like"/>
</dbReference>
<dbReference type="AlphaFoldDB" id="A0AAW1ELA7"/>
<dbReference type="SUPFAM" id="SSF52343">
    <property type="entry name" value="Ferredoxin reductase-like, C-terminal NADP-linked domain"/>
    <property type="match status" value="1"/>
</dbReference>
<evidence type="ECO:0000256" key="2">
    <source>
        <dbReference type="ARBA" id="ARBA00022630"/>
    </source>
</evidence>
<dbReference type="Pfam" id="PF00175">
    <property type="entry name" value="NAD_binding_1"/>
    <property type="match status" value="1"/>
</dbReference>
<keyword evidence="8" id="KW-1185">Reference proteome</keyword>
<keyword evidence="4" id="KW-0560">Oxidoreductase</keyword>
<gene>
    <name evidence="7" type="ORF">VZT92_019697</name>
</gene>
<dbReference type="GO" id="GO:0005739">
    <property type="term" value="C:mitochondrion"/>
    <property type="evidence" value="ECO:0007669"/>
    <property type="project" value="TreeGrafter"/>
</dbReference>
<sequence>MQRAAAYCTEIRKLEKAGYAVKMPEKELSEADKSWFIPHGDCVSVSGPEGTFSLRPLRDVTYLYLLAAGTGFTPMARLIQLALQDGGTIRKTKLLFLKRREEDILWRCELDELAARHERLLKQQGFSEEELHAFQG</sequence>
<reference evidence="7 8" key="1">
    <citation type="journal article" date="2024" name="Genome Biol. Evol.">
        <title>Chromosome-level genome assembly of the viviparous eelpout Zoarces viviparus.</title>
        <authorList>
            <person name="Fuhrmann N."/>
            <person name="Brasseur M.V."/>
            <person name="Bakowski C.E."/>
            <person name="Podsiadlowski L."/>
            <person name="Prost S."/>
            <person name="Krehenwinkel H."/>
            <person name="Mayer C."/>
        </authorList>
    </citation>
    <scope>NUCLEOTIDE SEQUENCE [LARGE SCALE GENOMIC DNA]</scope>
    <source>
        <strain evidence="7">NO-MEL_2022_Ind0_liver</strain>
    </source>
</reference>
<dbReference type="Gene3D" id="3.40.50.80">
    <property type="entry name" value="Nucleotide-binding domain of ferredoxin-NADP reductase (FNR) module"/>
    <property type="match status" value="1"/>
</dbReference>
<comment type="cofactor">
    <cofactor evidence="1 5">
        <name>FAD</name>
        <dbReference type="ChEBI" id="CHEBI:57692"/>
    </cofactor>
</comment>
<proteinExistence type="predicted"/>
<evidence type="ECO:0000259" key="6">
    <source>
        <dbReference type="Pfam" id="PF00175"/>
    </source>
</evidence>
<organism evidence="7 8">
    <name type="scientific">Zoarces viviparus</name>
    <name type="common">Viviparous eelpout</name>
    <name type="synonym">Blennius viviparus</name>
    <dbReference type="NCBI Taxonomy" id="48416"/>
    <lineage>
        <taxon>Eukaryota</taxon>
        <taxon>Metazoa</taxon>
        <taxon>Chordata</taxon>
        <taxon>Craniata</taxon>
        <taxon>Vertebrata</taxon>
        <taxon>Euteleostomi</taxon>
        <taxon>Actinopterygii</taxon>
        <taxon>Neopterygii</taxon>
        <taxon>Teleostei</taxon>
        <taxon>Neoteleostei</taxon>
        <taxon>Acanthomorphata</taxon>
        <taxon>Eupercaria</taxon>
        <taxon>Perciformes</taxon>
        <taxon>Cottioidei</taxon>
        <taxon>Zoarcales</taxon>
        <taxon>Zoarcidae</taxon>
        <taxon>Zoarcinae</taxon>
        <taxon>Zoarces</taxon>
    </lineage>
</organism>
<dbReference type="InterPro" id="IPR039261">
    <property type="entry name" value="FNR_nucleotide-bd"/>
</dbReference>
<dbReference type="GO" id="GO:0071949">
    <property type="term" value="F:FAD binding"/>
    <property type="evidence" value="ECO:0007669"/>
    <property type="project" value="TreeGrafter"/>
</dbReference>
<feature type="domain" description="Oxidoreductase FAD/NAD(P)-binding" evidence="6">
    <location>
        <begin position="65"/>
        <end position="122"/>
    </location>
</feature>
<evidence type="ECO:0000256" key="1">
    <source>
        <dbReference type="ARBA" id="ARBA00001974"/>
    </source>
</evidence>
<accession>A0AAW1ELA7</accession>
<comment type="caution">
    <text evidence="7">The sequence shown here is derived from an EMBL/GenBank/DDBJ whole genome shotgun (WGS) entry which is preliminary data.</text>
</comment>
<keyword evidence="3 5" id="KW-0274">FAD</keyword>
<dbReference type="InterPro" id="IPR001433">
    <property type="entry name" value="OxRdtase_FAD/NAD-bd"/>
</dbReference>